<sequence>MKRVFPLTAGLLLPVALIAQDTESTDRDRSMIVGFLEDNLSGAGRDIRIEGFKGLLSSTATMEELTIADETGVWFTLRNAELDWSRTALLAGRVEVTRIAAEEILFERLPETTDEGIDVPDPEATPFALPDLPVSIDIGAIEAERVRLGAPVLKLGEAVELSLTGSAKLADGSGATNLQIERIDSKEGQFAVAVSYDNETDVLDLDISLNEGAGGLISTLGNLPGSPPLALTAQGAGPLDDFTADIALATHGEDRLTGQIALRADPDPDAPADAAAPRRFSADLSGDLTPLFSADYAQFFGPSSTLTAAGVSYPEGGFDLDRFALSTRTLSLVGSTTIGADGWPSAFSVSGTLESPDDRPVLLPFGESRSMVQQADIIAKYDVTRGQSWSANIDVSDYTQDGLAIASARIGAQGTITQQSTATSTALGAIKARFGLTVQGLASDDPALQAAIGYAPAITGDVYWREGEPFIIQSLEARTDATRASASGQISGFDTGFEFTGTLGLDTPDLSRFAALSGLDLAGATSATAKVNISPLNGTFDIEAEATGTDLRTGIEQLDTLTGGSSDIRLSAKRDETGVTLRPSTLKTAALDVSANGALGTDTGALNLSARLDDVARLGVALSGPLTLDAEMAHSGADSPWSARAVMNGPGGSTATLSGTLAQDMAQADLDLTGSAPLGLSNRLTSAALTQGTTTFNLGINGPLALSSVSGQVQVTPGGRIVISSAGLALTVNRAVATLNGEQAQLDFDASADTGGSITASGQVGLGGALPVDLTVGLNTLGLSDPQLYETSIDGDLSIAGSLTGAANISGNLTLGETNITVASAGIGGGGDIPDITHLGARSGVTQTRDRAGLIQTESDGGSSAVYGLDVRVSAPNQIYVRGRGLDAELGGRIRVRGTTADVIPVGQFSLIRGRLSLLGKRITMEEGSITLQGELDPILYLVAETETDTLTVQLITEGPLSAPELTLSSSPELPDDEILAQLLFGKDLSEMSALQAAQMADAVATLAGGGSGLVGSIRDSFGLDDLDLETTEEGDSSLKVGKYISDSLYTDVSIDNEGKSEINLNYDATDNITLKGSASSDGDTGIGVFFERDY</sequence>
<dbReference type="EMBL" id="FORY01000001">
    <property type="protein sequence ID" value="SFI96343.1"/>
    <property type="molecule type" value="Genomic_DNA"/>
</dbReference>
<dbReference type="GO" id="GO:0097347">
    <property type="term" value="C:TAM protein secretion complex"/>
    <property type="evidence" value="ECO:0007669"/>
    <property type="project" value="TreeGrafter"/>
</dbReference>
<dbReference type="STRING" id="576117.SAMN04488138_1016"/>
<proteinExistence type="predicted"/>
<dbReference type="GO" id="GO:0005886">
    <property type="term" value="C:plasma membrane"/>
    <property type="evidence" value="ECO:0007669"/>
    <property type="project" value="InterPro"/>
</dbReference>
<dbReference type="AlphaFoldDB" id="A0A1I3MHB1"/>
<keyword evidence="3" id="KW-1133">Transmembrane helix</keyword>
<evidence type="ECO:0000313" key="7">
    <source>
        <dbReference type="Proteomes" id="UP000183299"/>
    </source>
</evidence>
<dbReference type="GeneID" id="98663490"/>
<evidence type="ECO:0000256" key="3">
    <source>
        <dbReference type="ARBA" id="ARBA00022989"/>
    </source>
</evidence>
<dbReference type="PANTHER" id="PTHR36985:SF1">
    <property type="entry name" value="TRANSLOCATION AND ASSEMBLY MODULE SUBUNIT TAMB"/>
    <property type="match status" value="1"/>
</dbReference>
<dbReference type="OrthoDB" id="7784409at2"/>
<dbReference type="PANTHER" id="PTHR36985">
    <property type="entry name" value="TRANSLOCATION AND ASSEMBLY MODULE SUBUNIT TAMB"/>
    <property type="match status" value="1"/>
</dbReference>
<gene>
    <name evidence="6" type="ORF">SAMN04488138_1016</name>
</gene>
<evidence type="ECO:0000313" key="6">
    <source>
        <dbReference type="EMBL" id="SFI96343.1"/>
    </source>
</evidence>
<evidence type="ECO:0000256" key="4">
    <source>
        <dbReference type="ARBA" id="ARBA00023136"/>
    </source>
</evidence>
<evidence type="ECO:0000256" key="1">
    <source>
        <dbReference type="ARBA" id="ARBA00004167"/>
    </source>
</evidence>
<dbReference type="Pfam" id="PF04357">
    <property type="entry name" value="TamB"/>
    <property type="match status" value="1"/>
</dbReference>
<dbReference type="InterPro" id="IPR007452">
    <property type="entry name" value="TamB_C"/>
</dbReference>
<keyword evidence="4" id="KW-0472">Membrane</keyword>
<reference evidence="6 7" key="1">
    <citation type="submission" date="2016-10" db="EMBL/GenBank/DDBJ databases">
        <authorList>
            <person name="de Groot N.N."/>
        </authorList>
    </citation>
    <scope>NUCLEOTIDE SEQUENCE [LARGE SCALE GENOMIC DNA]</scope>
    <source>
        <strain evidence="6 7">CGMCC 1.8891</strain>
    </source>
</reference>
<protein>
    <submittedName>
        <fullName evidence="6">Translocation and assembly module TamB</fullName>
    </submittedName>
</protein>
<name>A0A1I3MHB1_9RHOB</name>
<dbReference type="RefSeq" id="WP_066602742.1">
    <property type="nucleotide sequence ID" value="NZ_FORY01000001.1"/>
</dbReference>
<evidence type="ECO:0000259" key="5">
    <source>
        <dbReference type="Pfam" id="PF04357"/>
    </source>
</evidence>
<comment type="subcellular location">
    <subcellularLocation>
        <location evidence="1">Membrane</location>
        <topology evidence="1">Single-pass membrane protein</topology>
    </subcellularLocation>
</comment>
<dbReference type="Proteomes" id="UP000183299">
    <property type="component" value="Unassembled WGS sequence"/>
</dbReference>
<feature type="domain" description="Translocation and assembly module TamB C-terminal" evidence="5">
    <location>
        <begin position="751"/>
        <end position="1095"/>
    </location>
</feature>
<evidence type="ECO:0000256" key="2">
    <source>
        <dbReference type="ARBA" id="ARBA00022692"/>
    </source>
</evidence>
<keyword evidence="7" id="KW-1185">Reference proteome</keyword>
<accession>A0A1I3MHB1</accession>
<organism evidence="6 7">
    <name type="scientific">Celeribacter halophilus</name>
    <dbReference type="NCBI Taxonomy" id="576117"/>
    <lineage>
        <taxon>Bacteria</taxon>
        <taxon>Pseudomonadati</taxon>
        <taxon>Pseudomonadota</taxon>
        <taxon>Alphaproteobacteria</taxon>
        <taxon>Rhodobacterales</taxon>
        <taxon>Roseobacteraceae</taxon>
        <taxon>Celeribacter</taxon>
    </lineage>
</organism>
<dbReference type="GO" id="GO:0009306">
    <property type="term" value="P:protein secretion"/>
    <property type="evidence" value="ECO:0007669"/>
    <property type="project" value="InterPro"/>
</dbReference>
<keyword evidence="2" id="KW-0812">Transmembrane</keyword>